<evidence type="ECO:0000313" key="4">
    <source>
        <dbReference type="Proteomes" id="UP000254701"/>
    </source>
</evidence>
<keyword evidence="1" id="KW-0560">Oxidoreductase</keyword>
<accession>A0A380WHJ9</accession>
<reference evidence="3 4" key="1">
    <citation type="submission" date="2018-06" db="EMBL/GenBank/DDBJ databases">
        <authorList>
            <consortium name="Pathogen Informatics"/>
            <person name="Doyle S."/>
        </authorList>
    </citation>
    <scope>NUCLEOTIDE SEQUENCE [LARGE SCALE GENOMIC DNA]</scope>
    <source>
        <strain evidence="3 4">NCTC10684</strain>
    </source>
</reference>
<dbReference type="RefSeq" id="WP_115730619.1">
    <property type="nucleotide sequence ID" value="NZ_BAAAVY010000010.1"/>
</dbReference>
<protein>
    <recommendedName>
        <fullName evidence="2">Vanillate O-demethylase oxygenase-like C-terminal catalytic domain-containing protein</fullName>
    </recommendedName>
</protein>
<feature type="domain" description="Vanillate O-demethylase oxygenase-like C-terminal catalytic" evidence="2">
    <location>
        <begin position="108"/>
        <end position="275"/>
    </location>
</feature>
<dbReference type="InterPro" id="IPR044043">
    <property type="entry name" value="VanA_C_cat"/>
</dbReference>
<name>A0A380WHJ9_AMIAI</name>
<dbReference type="EMBL" id="UFSM01000001">
    <property type="protein sequence ID" value="SUU88255.1"/>
    <property type="molecule type" value="Genomic_DNA"/>
</dbReference>
<dbReference type="PANTHER" id="PTHR21266:SF60">
    <property type="entry name" value="3-KETOSTEROID-9-ALPHA-MONOOXYGENASE, OXYGENASE COMPONENT"/>
    <property type="match status" value="1"/>
</dbReference>
<dbReference type="Proteomes" id="UP000254701">
    <property type="component" value="Unassembled WGS sequence"/>
</dbReference>
<sequence>MSIAALCSDRVLLNDWHVIADLTNLSAHEPFQTRLLGVDLTVYCRGRYNKEVVRNDTGALVNATKRYGFLWACLGKPERDIVFVPEAEEEDRYLLTGGSIAVKVSGLRTVENFLDMGHFPFVHTGWLGEEPHTEVAPYKVELTAADELVATECKFYQPVASPTAKEGFVVDYIYKVIRPYTVALYKSNPVQKERLDVITLFVQPVDEENCVAHPFLCYLKDGSDEAGIRNFMQLIFAQDKPILENQLPRRLPLDPRAETPIRADAVAVLYRRWLRDKSVTYGAIPARM</sequence>
<gene>
    <name evidence="3" type="ORF">NCTC10684_01463</name>
</gene>
<dbReference type="PANTHER" id="PTHR21266">
    <property type="entry name" value="IRON-SULFUR DOMAIN CONTAINING PROTEIN"/>
    <property type="match status" value="1"/>
</dbReference>
<dbReference type="AlphaFoldDB" id="A0A380WHJ9"/>
<proteinExistence type="predicted"/>
<dbReference type="Pfam" id="PF19112">
    <property type="entry name" value="VanA_C"/>
    <property type="match status" value="1"/>
</dbReference>
<dbReference type="InterPro" id="IPR050584">
    <property type="entry name" value="Cholesterol_7-desaturase"/>
</dbReference>
<evidence type="ECO:0000259" key="2">
    <source>
        <dbReference type="Pfam" id="PF19112"/>
    </source>
</evidence>
<dbReference type="Gene3D" id="3.90.380.10">
    <property type="entry name" value="Naphthalene 1,2-dioxygenase Alpha Subunit, Chain A, domain 1"/>
    <property type="match status" value="1"/>
</dbReference>
<dbReference type="OrthoDB" id="9769355at2"/>
<dbReference type="GO" id="GO:0016491">
    <property type="term" value="F:oxidoreductase activity"/>
    <property type="evidence" value="ECO:0007669"/>
    <property type="project" value="UniProtKB-KW"/>
</dbReference>
<evidence type="ECO:0000256" key="1">
    <source>
        <dbReference type="ARBA" id="ARBA00023002"/>
    </source>
</evidence>
<evidence type="ECO:0000313" key="3">
    <source>
        <dbReference type="EMBL" id="SUU88255.1"/>
    </source>
</evidence>
<dbReference type="SUPFAM" id="SSF55961">
    <property type="entry name" value="Bet v1-like"/>
    <property type="match status" value="1"/>
</dbReference>
<organism evidence="3 4">
    <name type="scientific">Aminobacter aminovorans</name>
    <name type="common">Chelatobacter heintzii</name>
    <dbReference type="NCBI Taxonomy" id="83263"/>
    <lineage>
        <taxon>Bacteria</taxon>
        <taxon>Pseudomonadati</taxon>
        <taxon>Pseudomonadota</taxon>
        <taxon>Alphaproteobacteria</taxon>
        <taxon>Hyphomicrobiales</taxon>
        <taxon>Phyllobacteriaceae</taxon>
        <taxon>Aminobacter</taxon>
    </lineage>
</organism>